<dbReference type="Pfam" id="PF19101">
    <property type="entry name" value="DUF5788"/>
    <property type="match status" value="1"/>
</dbReference>
<name>A0A1I4TLX1_9EURY</name>
<dbReference type="AlphaFoldDB" id="A0A1I4TLX1"/>
<accession>A0A1I4TLX1</accession>
<dbReference type="STRING" id="487685.SAMN04488696_2331"/>
<keyword evidence="2" id="KW-1185">Reference proteome</keyword>
<protein>
    <submittedName>
        <fullName evidence="1">Uncharacterized protein</fullName>
    </submittedName>
</protein>
<reference evidence="2" key="1">
    <citation type="submission" date="2016-10" db="EMBL/GenBank/DDBJ databases">
        <authorList>
            <person name="Varghese N."/>
            <person name="Submissions S."/>
        </authorList>
    </citation>
    <scope>NUCLEOTIDE SEQUENCE [LARGE SCALE GENOMIC DNA]</scope>
    <source>
        <strain evidence="2">Mob M</strain>
    </source>
</reference>
<dbReference type="InterPro" id="IPR043900">
    <property type="entry name" value="DUF5788"/>
</dbReference>
<organism evidence="1 2">
    <name type="scientific">Methanolobus profundi</name>
    <dbReference type="NCBI Taxonomy" id="487685"/>
    <lineage>
        <taxon>Archaea</taxon>
        <taxon>Methanobacteriati</taxon>
        <taxon>Methanobacteriota</taxon>
        <taxon>Stenosarchaea group</taxon>
        <taxon>Methanomicrobia</taxon>
        <taxon>Methanosarcinales</taxon>
        <taxon>Methanosarcinaceae</taxon>
        <taxon>Methanolobus</taxon>
    </lineage>
</organism>
<sequence>MIGLIRSPLHVLTLLKYLKTYKFNHEKVITVGQMEENNEISEQERQRLLNRLHKSLFWVGEAIPRKVRIEGNDVDLHEIVWEIVNRPKLDEKDIDDIDLFLEMLCEKEKEYEERLETEPLSCEQAKVLFDKAAGVRRAMMDLKELTTPSKRKAIFKDRHICKDVDTEKWDELSETIKKNGC</sequence>
<evidence type="ECO:0000313" key="1">
    <source>
        <dbReference type="EMBL" id="SFM77557.1"/>
    </source>
</evidence>
<proteinExistence type="predicted"/>
<evidence type="ECO:0000313" key="2">
    <source>
        <dbReference type="Proteomes" id="UP000198535"/>
    </source>
</evidence>
<dbReference type="EMBL" id="FOUJ01000005">
    <property type="protein sequence ID" value="SFM77557.1"/>
    <property type="molecule type" value="Genomic_DNA"/>
</dbReference>
<dbReference type="Proteomes" id="UP000198535">
    <property type="component" value="Unassembled WGS sequence"/>
</dbReference>
<gene>
    <name evidence="1" type="ORF">SAMN04488696_2331</name>
</gene>